<comment type="similarity">
    <text evidence="1">Belongs to the protein kinase superfamily. STE Ser/Thr protein kinase family. STE20 subfamily.</text>
</comment>
<dbReference type="PANTHER" id="PTHR48012">
    <property type="entry name" value="STERILE20-LIKE KINASE, ISOFORM B-RELATED"/>
    <property type="match status" value="1"/>
</dbReference>
<dbReference type="InterPro" id="IPR050629">
    <property type="entry name" value="STE20/SPS1-PAK"/>
</dbReference>
<feature type="domain" description="Protein kinase" evidence="10">
    <location>
        <begin position="188"/>
        <end position="527"/>
    </location>
</feature>
<comment type="catalytic activity">
    <reaction evidence="8">
        <text>L-seryl-[protein] + ATP = O-phospho-L-seryl-[protein] + ADP + H(+)</text>
        <dbReference type="Rhea" id="RHEA:17989"/>
        <dbReference type="Rhea" id="RHEA-COMP:9863"/>
        <dbReference type="Rhea" id="RHEA-COMP:11604"/>
        <dbReference type="ChEBI" id="CHEBI:15378"/>
        <dbReference type="ChEBI" id="CHEBI:29999"/>
        <dbReference type="ChEBI" id="CHEBI:30616"/>
        <dbReference type="ChEBI" id="CHEBI:83421"/>
        <dbReference type="ChEBI" id="CHEBI:456216"/>
        <dbReference type="EC" id="2.7.11.1"/>
    </reaction>
</comment>
<keyword evidence="5 11" id="KW-0418">Kinase</keyword>
<feature type="compositionally biased region" description="Basic residues" evidence="9">
    <location>
        <begin position="1"/>
        <end position="11"/>
    </location>
</feature>
<keyword evidence="3 11" id="KW-0808">Transferase</keyword>
<dbReference type="AlphaFoldDB" id="A0A2G9HGS9"/>
<evidence type="ECO:0000256" key="5">
    <source>
        <dbReference type="ARBA" id="ARBA00022777"/>
    </source>
</evidence>
<organism evidence="11 12">
    <name type="scientific">Handroanthus impetiginosus</name>
    <dbReference type="NCBI Taxonomy" id="429701"/>
    <lineage>
        <taxon>Eukaryota</taxon>
        <taxon>Viridiplantae</taxon>
        <taxon>Streptophyta</taxon>
        <taxon>Embryophyta</taxon>
        <taxon>Tracheophyta</taxon>
        <taxon>Spermatophyta</taxon>
        <taxon>Magnoliopsida</taxon>
        <taxon>eudicotyledons</taxon>
        <taxon>Gunneridae</taxon>
        <taxon>Pentapetalae</taxon>
        <taxon>asterids</taxon>
        <taxon>lamiids</taxon>
        <taxon>Lamiales</taxon>
        <taxon>Bignoniaceae</taxon>
        <taxon>Crescentiina</taxon>
        <taxon>Tabebuia alliance</taxon>
        <taxon>Handroanthus</taxon>
    </lineage>
</organism>
<dbReference type="InterPro" id="IPR000719">
    <property type="entry name" value="Prot_kinase_dom"/>
</dbReference>
<evidence type="ECO:0000256" key="8">
    <source>
        <dbReference type="ARBA" id="ARBA00048679"/>
    </source>
</evidence>
<dbReference type="GO" id="GO:0005737">
    <property type="term" value="C:cytoplasm"/>
    <property type="evidence" value="ECO:0007669"/>
    <property type="project" value="TreeGrafter"/>
</dbReference>
<evidence type="ECO:0000256" key="9">
    <source>
        <dbReference type="SAM" id="MobiDB-lite"/>
    </source>
</evidence>
<evidence type="ECO:0000313" key="12">
    <source>
        <dbReference type="Proteomes" id="UP000231279"/>
    </source>
</evidence>
<proteinExistence type="inferred from homology"/>
<evidence type="ECO:0000313" key="11">
    <source>
        <dbReference type="EMBL" id="PIN16757.1"/>
    </source>
</evidence>
<evidence type="ECO:0000256" key="2">
    <source>
        <dbReference type="ARBA" id="ARBA00022527"/>
    </source>
</evidence>
<feature type="compositionally biased region" description="Low complexity" evidence="9">
    <location>
        <begin position="649"/>
        <end position="660"/>
    </location>
</feature>
<sequence length="767" mass="83064">MGSSQRSRRARRPEPPKNSGLYSAVVIHDKEDVDVYATMVDKEDDIEDEEESLPSLLKRLPKDFGGSGDDPSDSDDGVGGAASISGTMIVRTDRRRSTYSEGNAGVFSSYKKPRSTTSASPFWERRRPGSKIGNEEEEENVGDFLTFVVRGKEDEKEEEEDDDGMGTMVRRGGSGGEGGTMKGAVETMHKVGEVGAMGYGRGWKSRSGGGGGNGGGEGSRGTGIAQLRQQCSGKVSSSSIPESVTREDPSANYELLHDLGKDSNIRTSELVAIKVISLFEGEHGHEEICGEIEMLQRCSHSNVVRYLGSYQGEEFLWLFLPLAGWCVPTLTSCAAVGYSNGVLWGGRVADLMNVTDEPRGEYQIAYICREALKDITGGSILLTEQGEVKLGDFGVAAQLTRMTSKFYSSIRCWILGLEWVEALSYFIGTPHWMAPEVIQERLYDGKVDVWALGVSAIEMEEVGVMTPTDMILFRGLPPRATVHPVRVLFMISIELAPMLGDKEKCFPEKFHVTHVPTAAEMLKHKFIETCRSGASMILPKIEKARQIRASMSSQAHDIVSDTTLPREGVELIFHLISAGRVGGSTSIEALASTVPSRSQDGQQSAPGVPTSSIKDNQASKDGVQTAVEGNFGTMIVHDRLETGKTATVPASSRAEESSPATGHVGSLSVSRPGVRALDSCETVSGRALDKLWSIYTAGNTVPIPFLRATDMSLIALLSGNVLREWQRDNGGNIAFEAIQELFTGDTQPKKEVLLPPSVYQRLTSSPT</sequence>
<keyword evidence="4" id="KW-0547">Nucleotide-binding</keyword>
<protein>
    <submittedName>
        <fullName evidence="11">Mitogen-activated protein kinase kinase kinase kinase (MAP4K), germinal center kinase family</fullName>
        <ecNumber evidence="11">2.7.11.1</ecNumber>
    </submittedName>
</protein>
<dbReference type="Pfam" id="PF00069">
    <property type="entry name" value="Pkinase"/>
    <property type="match status" value="1"/>
</dbReference>
<dbReference type="Gene3D" id="3.30.200.20">
    <property type="entry name" value="Phosphorylase Kinase, domain 1"/>
    <property type="match status" value="1"/>
</dbReference>
<dbReference type="PANTHER" id="PTHR48012:SF10">
    <property type="entry name" value="FI20177P1"/>
    <property type="match status" value="1"/>
</dbReference>
<dbReference type="SUPFAM" id="SSF56112">
    <property type="entry name" value="Protein kinase-like (PK-like)"/>
    <property type="match status" value="1"/>
</dbReference>
<gene>
    <name evidence="11" type="ORF">CDL12_10585</name>
</gene>
<evidence type="ECO:0000256" key="4">
    <source>
        <dbReference type="ARBA" id="ARBA00022741"/>
    </source>
</evidence>
<evidence type="ECO:0000256" key="7">
    <source>
        <dbReference type="ARBA" id="ARBA00047899"/>
    </source>
</evidence>
<feature type="compositionally biased region" description="Acidic residues" evidence="9">
    <location>
        <begin position="155"/>
        <end position="164"/>
    </location>
</feature>
<comment type="catalytic activity">
    <reaction evidence="7">
        <text>L-threonyl-[protein] + ATP = O-phospho-L-threonyl-[protein] + ADP + H(+)</text>
        <dbReference type="Rhea" id="RHEA:46608"/>
        <dbReference type="Rhea" id="RHEA-COMP:11060"/>
        <dbReference type="Rhea" id="RHEA-COMP:11605"/>
        <dbReference type="ChEBI" id="CHEBI:15378"/>
        <dbReference type="ChEBI" id="CHEBI:30013"/>
        <dbReference type="ChEBI" id="CHEBI:30616"/>
        <dbReference type="ChEBI" id="CHEBI:61977"/>
        <dbReference type="ChEBI" id="CHEBI:456216"/>
        <dbReference type="EC" id="2.7.11.1"/>
    </reaction>
</comment>
<feature type="compositionally biased region" description="Polar residues" evidence="9">
    <location>
        <begin position="592"/>
        <end position="616"/>
    </location>
</feature>
<evidence type="ECO:0000259" key="10">
    <source>
        <dbReference type="PROSITE" id="PS50011"/>
    </source>
</evidence>
<dbReference type="OrthoDB" id="248923at2759"/>
<keyword evidence="12" id="KW-1185">Reference proteome</keyword>
<evidence type="ECO:0000256" key="6">
    <source>
        <dbReference type="ARBA" id="ARBA00022840"/>
    </source>
</evidence>
<evidence type="ECO:0000256" key="1">
    <source>
        <dbReference type="ARBA" id="ARBA00008874"/>
    </source>
</evidence>
<evidence type="ECO:0000256" key="3">
    <source>
        <dbReference type="ARBA" id="ARBA00022679"/>
    </source>
</evidence>
<feature type="region of interest" description="Disordered" evidence="9">
    <location>
        <begin position="1"/>
        <end position="22"/>
    </location>
</feature>
<keyword evidence="2" id="KW-0723">Serine/threonine-protein kinase</keyword>
<dbReference type="GO" id="GO:0005524">
    <property type="term" value="F:ATP binding"/>
    <property type="evidence" value="ECO:0007669"/>
    <property type="project" value="UniProtKB-KW"/>
</dbReference>
<dbReference type="GO" id="GO:0004674">
    <property type="term" value="F:protein serine/threonine kinase activity"/>
    <property type="evidence" value="ECO:0007669"/>
    <property type="project" value="UniProtKB-KW"/>
</dbReference>
<feature type="region of interest" description="Disordered" evidence="9">
    <location>
        <begin position="592"/>
        <end position="621"/>
    </location>
</feature>
<comment type="caution">
    <text evidence="11">The sequence shown here is derived from an EMBL/GenBank/DDBJ whole genome shotgun (WGS) entry which is preliminary data.</text>
</comment>
<dbReference type="PROSITE" id="PS50011">
    <property type="entry name" value="PROTEIN_KINASE_DOM"/>
    <property type="match status" value="1"/>
</dbReference>
<feature type="region of interest" description="Disordered" evidence="9">
    <location>
        <begin position="646"/>
        <end position="668"/>
    </location>
</feature>
<feature type="region of interest" description="Disordered" evidence="9">
    <location>
        <begin position="202"/>
        <end position="223"/>
    </location>
</feature>
<feature type="compositionally biased region" description="Acidic residues" evidence="9">
    <location>
        <begin position="42"/>
        <end position="52"/>
    </location>
</feature>
<name>A0A2G9HGS9_9LAMI</name>
<dbReference type="InterPro" id="IPR011009">
    <property type="entry name" value="Kinase-like_dom_sf"/>
</dbReference>
<dbReference type="EMBL" id="NKXS01001809">
    <property type="protein sequence ID" value="PIN16757.1"/>
    <property type="molecule type" value="Genomic_DNA"/>
</dbReference>
<dbReference type="EC" id="2.7.11.1" evidence="11"/>
<dbReference type="Gene3D" id="1.10.510.10">
    <property type="entry name" value="Transferase(Phosphotransferase) domain 1"/>
    <property type="match status" value="1"/>
</dbReference>
<dbReference type="Proteomes" id="UP000231279">
    <property type="component" value="Unassembled WGS sequence"/>
</dbReference>
<reference evidence="12" key="1">
    <citation type="journal article" date="2018" name="Gigascience">
        <title>Genome assembly of the Pink Ipe (Handroanthus impetiginosus, Bignoniaceae), a highly valued, ecologically keystone Neotropical timber forest tree.</title>
        <authorList>
            <person name="Silva-Junior O.B."/>
            <person name="Grattapaglia D."/>
            <person name="Novaes E."/>
            <person name="Collevatti R.G."/>
        </authorList>
    </citation>
    <scope>NUCLEOTIDE SEQUENCE [LARGE SCALE GENOMIC DNA]</scope>
    <source>
        <strain evidence="12">cv. UFG-1</strain>
    </source>
</reference>
<feature type="compositionally biased region" description="Gly residues" evidence="9">
    <location>
        <begin position="202"/>
        <end position="221"/>
    </location>
</feature>
<dbReference type="STRING" id="429701.A0A2G9HGS9"/>
<accession>A0A2G9HGS9</accession>
<feature type="region of interest" description="Disordered" evidence="9">
    <location>
        <begin position="39"/>
        <end position="180"/>
    </location>
</feature>
<keyword evidence="6" id="KW-0067">ATP-binding</keyword>
<dbReference type="GO" id="GO:0106310">
    <property type="term" value="F:protein serine kinase activity"/>
    <property type="evidence" value="ECO:0007669"/>
    <property type="project" value="RHEA"/>
</dbReference>